<evidence type="ECO:0000313" key="3">
    <source>
        <dbReference type="Proteomes" id="UP000820818"/>
    </source>
</evidence>
<feature type="region of interest" description="Disordered" evidence="1">
    <location>
        <begin position="39"/>
        <end position="60"/>
    </location>
</feature>
<name>A0AAD5LE82_9CRUS</name>
<evidence type="ECO:0000256" key="1">
    <source>
        <dbReference type="SAM" id="MobiDB-lite"/>
    </source>
</evidence>
<proteinExistence type="predicted"/>
<gene>
    <name evidence="2" type="ORF">GHT06_018635</name>
</gene>
<evidence type="ECO:0000313" key="2">
    <source>
        <dbReference type="EMBL" id="KAI9556068.1"/>
    </source>
</evidence>
<keyword evidence="3" id="KW-1185">Reference proteome</keyword>
<accession>A0AAD5LE82</accession>
<dbReference type="Proteomes" id="UP000820818">
    <property type="component" value="Linkage Group LG7"/>
</dbReference>
<organism evidence="2 3">
    <name type="scientific">Daphnia sinensis</name>
    <dbReference type="NCBI Taxonomy" id="1820382"/>
    <lineage>
        <taxon>Eukaryota</taxon>
        <taxon>Metazoa</taxon>
        <taxon>Ecdysozoa</taxon>
        <taxon>Arthropoda</taxon>
        <taxon>Crustacea</taxon>
        <taxon>Branchiopoda</taxon>
        <taxon>Diplostraca</taxon>
        <taxon>Cladocera</taxon>
        <taxon>Anomopoda</taxon>
        <taxon>Daphniidae</taxon>
        <taxon>Daphnia</taxon>
        <taxon>Daphnia similis group</taxon>
    </lineage>
</organism>
<dbReference type="EMBL" id="WJBH02000007">
    <property type="protein sequence ID" value="KAI9556068.1"/>
    <property type="molecule type" value="Genomic_DNA"/>
</dbReference>
<comment type="caution">
    <text evidence="2">The sequence shown here is derived from an EMBL/GenBank/DDBJ whole genome shotgun (WGS) entry which is preliminary data.</text>
</comment>
<sequence length="60" mass="6956">MPDMNPLFQECDEPGTTEHAFLQCTALEMGRLELIQTKASNESQQIWRPLSTPQRHEQKN</sequence>
<protein>
    <submittedName>
        <fullName evidence="2">Uncharacterized protein</fullName>
    </submittedName>
</protein>
<dbReference type="AlphaFoldDB" id="A0AAD5LE82"/>
<reference evidence="2 3" key="1">
    <citation type="submission" date="2022-05" db="EMBL/GenBank/DDBJ databases">
        <title>A multi-omics perspective on studying reproductive biology in Daphnia sinensis.</title>
        <authorList>
            <person name="Jia J."/>
        </authorList>
    </citation>
    <scope>NUCLEOTIDE SEQUENCE [LARGE SCALE GENOMIC DNA]</scope>
    <source>
        <strain evidence="2 3">WSL</strain>
    </source>
</reference>